<dbReference type="EMBL" id="CAJFDH010000005">
    <property type="protein sequence ID" value="CAD5225474.1"/>
    <property type="molecule type" value="Genomic_DNA"/>
</dbReference>
<sequence>MDDTWSTVFVAAVSENHFFELRSFVAKLRKYYKKSRLVVYDIGLSSNSISEIKSWCYVEYRYFNFSHYPEHVKHLANYSFKLVIVEALQSLNAFFYVDTSVSFKKNGHKHLVESVKSRLLQPFSTFPYTFHNVYVATHPQMYEYIPTPEVATKMTERVATAMFVVDSPYTRKIMKWWYLCAMTPSCISPPNATHICHTRRLRKRPNSYANCHRFDQSFWNLMYLNDLFGSSSFAITMGLTEPYTELNRSIVFEVNRGLKAKLEEVFRRSVRIRKGVKIKKSFVDKSCF</sequence>
<dbReference type="Proteomes" id="UP000614601">
    <property type="component" value="Unassembled WGS sequence"/>
</dbReference>
<comment type="caution">
    <text evidence="1">The sequence shown here is derived from an EMBL/GenBank/DDBJ whole genome shotgun (WGS) entry which is preliminary data.</text>
</comment>
<dbReference type="InterPro" id="IPR012444">
    <property type="entry name" value="DUF1647"/>
</dbReference>
<dbReference type="EMBL" id="CAJFCW020000005">
    <property type="protein sequence ID" value="CAG9120937.1"/>
    <property type="molecule type" value="Genomic_DNA"/>
</dbReference>
<proteinExistence type="predicted"/>
<evidence type="ECO:0000313" key="2">
    <source>
        <dbReference type="Proteomes" id="UP000614601"/>
    </source>
</evidence>
<dbReference type="Pfam" id="PF07801">
    <property type="entry name" value="DUF1647"/>
    <property type="match status" value="1"/>
</dbReference>
<reference evidence="1" key="1">
    <citation type="submission" date="2020-09" db="EMBL/GenBank/DDBJ databases">
        <authorList>
            <person name="Kikuchi T."/>
        </authorList>
    </citation>
    <scope>NUCLEOTIDE SEQUENCE</scope>
    <source>
        <strain evidence="1">SH1</strain>
    </source>
</reference>
<dbReference type="AlphaFoldDB" id="A0A811LE81"/>
<accession>A0A811LE81</accession>
<evidence type="ECO:0000313" key="1">
    <source>
        <dbReference type="EMBL" id="CAD5225474.1"/>
    </source>
</evidence>
<protein>
    <submittedName>
        <fullName evidence="1">Uncharacterized protein</fullName>
    </submittedName>
</protein>
<organism evidence="1 2">
    <name type="scientific">Bursaphelenchus okinawaensis</name>
    <dbReference type="NCBI Taxonomy" id="465554"/>
    <lineage>
        <taxon>Eukaryota</taxon>
        <taxon>Metazoa</taxon>
        <taxon>Ecdysozoa</taxon>
        <taxon>Nematoda</taxon>
        <taxon>Chromadorea</taxon>
        <taxon>Rhabditida</taxon>
        <taxon>Tylenchina</taxon>
        <taxon>Tylenchomorpha</taxon>
        <taxon>Aphelenchoidea</taxon>
        <taxon>Aphelenchoididae</taxon>
        <taxon>Bursaphelenchus</taxon>
    </lineage>
</organism>
<dbReference type="Proteomes" id="UP000783686">
    <property type="component" value="Unassembled WGS sequence"/>
</dbReference>
<gene>
    <name evidence="1" type="ORF">BOKJ2_LOCUS11596</name>
</gene>
<dbReference type="OrthoDB" id="10053392at2759"/>
<dbReference type="PANTHER" id="PTHR31389">
    <property type="entry name" value="LD39211P"/>
    <property type="match status" value="1"/>
</dbReference>
<name>A0A811LE81_9BILA</name>
<keyword evidence="2" id="KW-1185">Reference proteome</keyword>
<dbReference type="PANTHER" id="PTHR31389:SF4">
    <property type="entry name" value="LD39211P"/>
    <property type="match status" value="1"/>
</dbReference>